<evidence type="ECO:0000256" key="1">
    <source>
        <dbReference type="ARBA" id="ARBA00004651"/>
    </source>
</evidence>
<dbReference type="Proteomes" id="UP000295163">
    <property type="component" value="Unassembled WGS sequence"/>
</dbReference>
<dbReference type="RefSeq" id="WP_133411124.1">
    <property type="nucleotide sequence ID" value="NZ_SMZT01000007.1"/>
</dbReference>
<feature type="transmembrane region" description="Helical" evidence="7">
    <location>
        <begin position="292"/>
        <end position="312"/>
    </location>
</feature>
<dbReference type="GeneID" id="64348592"/>
<dbReference type="InterPro" id="IPR001851">
    <property type="entry name" value="ABC_transp_permease"/>
</dbReference>
<name>A0A4R5Y6B0_KOCRO</name>
<keyword evidence="5 7" id="KW-0472">Membrane</keyword>
<feature type="transmembrane region" description="Helical" evidence="7">
    <location>
        <begin position="116"/>
        <end position="135"/>
    </location>
</feature>
<protein>
    <submittedName>
        <fullName evidence="8">ABC transporter permease</fullName>
    </submittedName>
</protein>
<accession>A0A4R5Y6B0</accession>
<evidence type="ECO:0000256" key="6">
    <source>
        <dbReference type="SAM" id="MobiDB-lite"/>
    </source>
</evidence>
<evidence type="ECO:0000313" key="8">
    <source>
        <dbReference type="EMBL" id="TDL40160.1"/>
    </source>
</evidence>
<feature type="transmembrane region" description="Helical" evidence="7">
    <location>
        <begin position="38"/>
        <end position="57"/>
    </location>
</feature>
<keyword evidence="2" id="KW-1003">Cell membrane</keyword>
<dbReference type="Pfam" id="PF02653">
    <property type="entry name" value="BPD_transp_2"/>
    <property type="match status" value="1"/>
</dbReference>
<evidence type="ECO:0000256" key="3">
    <source>
        <dbReference type="ARBA" id="ARBA00022692"/>
    </source>
</evidence>
<dbReference type="CDD" id="cd06579">
    <property type="entry name" value="TM_PBP1_transp_AraH_like"/>
    <property type="match status" value="1"/>
</dbReference>
<comment type="subcellular location">
    <subcellularLocation>
        <location evidence="1">Cell membrane</location>
        <topology evidence="1">Multi-pass membrane protein</topology>
    </subcellularLocation>
</comment>
<feature type="transmembrane region" description="Helical" evidence="7">
    <location>
        <begin position="69"/>
        <end position="88"/>
    </location>
</feature>
<feature type="transmembrane region" description="Helical" evidence="7">
    <location>
        <begin position="147"/>
        <end position="173"/>
    </location>
</feature>
<feature type="transmembrane region" description="Helical" evidence="7">
    <location>
        <begin position="318"/>
        <end position="336"/>
    </location>
</feature>
<feature type="region of interest" description="Disordered" evidence="6">
    <location>
        <begin position="1"/>
        <end position="29"/>
    </location>
</feature>
<keyword evidence="4 7" id="KW-1133">Transmembrane helix</keyword>
<keyword evidence="3 7" id="KW-0812">Transmembrane</keyword>
<reference evidence="8 9" key="1">
    <citation type="submission" date="2019-03" db="EMBL/GenBank/DDBJ databases">
        <title>Genome Sequencing and Assembly of Various Microbes Isolated from Partially Reclaimed Soil and Acid Mine Drainage (AMD) Site.</title>
        <authorList>
            <person name="Steinbock B."/>
            <person name="Bechtold R."/>
            <person name="Sevigny J.L."/>
            <person name="Thomas D."/>
            <person name="Cuthill L.R."/>
            <person name="Aveiro Johannsen E.J."/>
            <person name="Thomas K."/>
            <person name="Ghosh A."/>
        </authorList>
    </citation>
    <scope>NUCLEOTIDE SEQUENCE [LARGE SCALE GENOMIC DNA]</scope>
    <source>
        <strain evidence="8 9">S-A3</strain>
    </source>
</reference>
<evidence type="ECO:0000256" key="2">
    <source>
        <dbReference type="ARBA" id="ARBA00022475"/>
    </source>
</evidence>
<dbReference type="GO" id="GO:0022857">
    <property type="term" value="F:transmembrane transporter activity"/>
    <property type="evidence" value="ECO:0007669"/>
    <property type="project" value="InterPro"/>
</dbReference>
<feature type="transmembrane region" description="Helical" evidence="7">
    <location>
        <begin position="193"/>
        <end position="217"/>
    </location>
</feature>
<sequence>MIDTEKPVEQQATVTRPQQRTHGTPARRRPELKNLGELAALIVLIAVFAALNPDAFASVSNARTILNQAALPLIIGVGATLVILMGSIDLSVEGVMGASGMTFVLLSANSRATTDLGWWAIPVAVLVGMALGLLTGLIHTRLKVPSFIVTLGVWFIGLGLATVLFGRSAIPFLTDAELKQWPRELTLGLPNSFWLAALVVLAGVAVARFTRVGRYAYAIGNNEQIARDNGVPVSRYKLYVFVVAGACSALAGVLASLQLGAGSATIGINTLFLTIAAVVIGGTSLGGGKGGIMRTTLGVLLLVVLNNGLILSGVSPNIQSAVSGAVLIVAIIAAAWPNRSRLRIVK</sequence>
<dbReference type="AlphaFoldDB" id="A0A4R5Y6B0"/>
<gene>
    <name evidence="8" type="ORF">E2R59_14295</name>
</gene>
<dbReference type="PANTHER" id="PTHR32196:SF72">
    <property type="entry name" value="RIBOSE IMPORT PERMEASE PROTEIN RBSC"/>
    <property type="match status" value="1"/>
</dbReference>
<evidence type="ECO:0000256" key="5">
    <source>
        <dbReference type="ARBA" id="ARBA00023136"/>
    </source>
</evidence>
<feature type="transmembrane region" description="Helical" evidence="7">
    <location>
        <begin position="266"/>
        <end position="285"/>
    </location>
</feature>
<evidence type="ECO:0000313" key="9">
    <source>
        <dbReference type="Proteomes" id="UP000295163"/>
    </source>
</evidence>
<dbReference type="GO" id="GO:0005886">
    <property type="term" value="C:plasma membrane"/>
    <property type="evidence" value="ECO:0007669"/>
    <property type="project" value="UniProtKB-SubCell"/>
</dbReference>
<dbReference type="PANTHER" id="PTHR32196">
    <property type="entry name" value="ABC TRANSPORTER PERMEASE PROTEIN YPHD-RELATED-RELATED"/>
    <property type="match status" value="1"/>
</dbReference>
<comment type="caution">
    <text evidence="8">The sequence shown here is derived from an EMBL/GenBank/DDBJ whole genome shotgun (WGS) entry which is preliminary data.</text>
</comment>
<feature type="transmembrane region" description="Helical" evidence="7">
    <location>
        <begin position="238"/>
        <end position="260"/>
    </location>
</feature>
<evidence type="ECO:0000256" key="7">
    <source>
        <dbReference type="SAM" id="Phobius"/>
    </source>
</evidence>
<dbReference type="EMBL" id="SMZT01000007">
    <property type="protein sequence ID" value="TDL40160.1"/>
    <property type="molecule type" value="Genomic_DNA"/>
</dbReference>
<organism evidence="8 9">
    <name type="scientific">Kocuria rosea</name>
    <name type="common">Deinococcus erythromyxa</name>
    <name type="synonym">Micrococcus rubens</name>
    <dbReference type="NCBI Taxonomy" id="1275"/>
    <lineage>
        <taxon>Bacteria</taxon>
        <taxon>Bacillati</taxon>
        <taxon>Actinomycetota</taxon>
        <taxon>Actinomycetes</taxon>
        <taxon>Micrococcales</taxon>
        <taxon>Micrococcaceae</taxon>
        <taxon>Kocuria</taxon>
    </lineage>
</organism>
<evidence type="ECO:0000256" key="4">
    <source>
        <dbReference type="ARBA" id="ARBA00022989"/>
    </source>
</evidence>
<proteinExistence type="predicted"/>
<feature type="compositionally biased region" description="Polar residues" evidence="6">
    <location>
        <begin position="10"/>
        <end position="22"/>
    </location>
</feature>